<evidence type="ECO:0000313" key="2">
    <source>
        <dbReference type="Proteomes" id="UP001162992"/>
    </source>
</evidence>
<protein>
    <submittedName>
        <fullName evidence="1">Uncharacterized protein</fullName>
    </submittedName>
</protein>
<reference evidence="2" key="1">
    <citation type="journal article" date="2024" name="Proc. Natl. Acad. Sci. U.S.A.">
        <title>Extraordinary preservation of gene collinearity over three hundred million years revealed in homosporous lycophytes.</title>
        <authorList>
            <person name="Li C."/>
            <person name="Wickell D."/>
            <person name="Kuo L.Y."/>
            <person name="Chen X."/>
            <person name="Nie B."/>
            <person name="Liao X."/>
            <person name="Peng D."/>
            <person name="Ji J."/>
            <person name="Jenkins J."/>
            <person name="Williams M."/>
            <person name="Shu S."/>
            <person name="Plott C."/>
            <person name="Barry K."/>
            <person name="Rajasekar S."/>
            <person name="Grimwood J."/>
            <person name="Han X."/>
            <person name="Sun S."/>
            <person name="Hou Z."/>
            <person name="He W."/>
            <person name="Dai G."/>
            <person name="Sun C."/>
            <person name="Schmutz J."/>
            <person name="Leebens-Mack J.H."/>
            <person name="Li F.W."/>
            <person name="Wang L."/>
        </authorList>
    </citation>
    <scope>NUCLEOTIDE SEQUENCE [LARGE SCALE GENOMIC DNA]</scope>
    <source>
        <strain evidence="2">cv. PW_Plant_1</strain>
    </source>
</reference>
<organism evidence="1 2">
    <name type="scientific">Diphasiastrum complanatum</name>
    <name type="common">Issler's clubmoss</name>
    <name type="synonym">Lycopodium complanatum</name>
    <dbReference type="NCBI Taxonomy" id="34168"/>
    <lineage>
        <taxon>Eukaryota</taxon>
        <taxon>Viridiplantae</taxon>
        <taxon>Streptophyta</taxon>
        <taxon>Embryophyta</taxon>
        <taxon>Tracheophyta</taxon>
        <taxon>Lycopodiopsida</taxon>
        <taxon>Lycopodiales</taxon>
        <taxon>Lycopodiaceae</taxon>
        <taxon>Lycopodioideae</taxon>
        <taxon>Diphasiastrum</taxon>
    </lineage>
</organism>
<accession>A0ACC2EQU2</accession>
<gene>
    <name evidence="1" type="ORF">O6H91_01G051500</name>
</gene>
<comment type="caution">
    <text evidence="1">The sequence shown here is derived from an EMBL/GenBank/DDBJ whole genome shotgun (WGS) entry which is preliminary data.</text>
</comment>
<sequence>MQLVLQWIAADLHHHHRRVASGFFSIVGQSARLERHETTEKASHINGDQAWSRTKELWEDVISNPLQRWDHRSNRVKRPVPYLWHSSIHSNTVRYEKNPRFLDFKHRSTTDKALGVDYRFYPPWLHARLAVIVQGQERGQSGVSTDETSGKVVRVEQLWQEFFSDPSQWSDNRFTKKNSKYPDFKHKSTHEGLWIEGWLNPPWVKAKAATMGLVQIQSGDGLRSRVPNSGGKAGNVSKLCQEGRLKEALHMVAFMVQENVQAPISTYACLLKVCTRRKALAEGKQVHALIVQRGLNSNTFLGNTLVNMYAKCGSVLDARQVFDSMTEHNVFSWTNIISAYANHGKSKEAINLFRQMQQTGLLPNNVTYVVVLKACARIQALEQGKQLHSDIIKSGFESDVIVGSTLVDMYAKCKCIEHARQVFDNMRERDVVSWNTMISGYAQHGFGNEALDLYEKMKQEGVQADNVTFAVLLKACASIAALEQGKQLHLDIIRSGFELDEIVGNTLVDMYAKCGCIEDARQVFNNMHERDVVSWNVIIAGYAQQGLGKEALALYDQMKQEGLPLDDVTYVVLLKACASIAALEVGKQLHKGIIKSGFESDAIIGNTLVDMYAKCGCVEDARQMFNNMHDKNVVSWTAMIAGYAQQGLGKEALALYEQMKKEGVQPNNITYIVLLKACASIAAMEQGKQLHLDIIKSGFQSDVIVGNTLVDMYAKCGCIQEASQVFNSMQERNLVSWNVMIAGYVEQGLGKDALALYERMKQEGLQPDDFTHVVLLKACASIAALEVGKQLHLDILKKGIESDAIVANTLVDMYAKCGQIEDARQVFNSMHERNVVSWTAMIAGYAQQGLGKEALILYKQMKQEGVQPNNVTYVVLLKACASIAALEQGKQLHLEIIESGFESDVTVGNVLVDMYVKCLCIEDARQVFNNMHERNVVSWNAMIMAYAQPGLGKEAVTLLEQMQREGFKPNEVSYINVISACSHSGLVDKGRHLFDSMSKDHGVTPTMDHYACMVDLLCRAGYLADAEDFINEMPIQPNAVVWMTLLGAARNHGQVEVGRRAFDYVVKLEPENAAAYILLSSIYAAVGRRDRAFAVGEANHPQSKEIWPNWID</sequence>
<keyword evidence="2" id="KW-1185">Reference proteome</keyword>
<name>A0ACC2EQU2_DIPCM</name>
<dbReference type="Proteomes" id="UP001162992">
    <property type="component" value="Chromosome 1"/>
</dbReference>
<evidence type="ECO:0000313" key="1">
    <source>
        <dbReference type="EMBL" id="KAJ7568884.1"/>
    </source>
</evidence>
<proteinExistence type="predicted"/>
<dbReference type="EMBL" id="CM055092">
    <property type="protein sequence ID" value="KAJ7568884.1"/>
    <property type="molecule type" value="Genomic_DNA"/>
</dbReference>